<protein>
    <submittedName>
        <fullName evidence="1">Uncharacterized protein</fullName>
    </submittedName>
</protein>
<sequence>MTDGNTESRRVFRRWFRVMESHQEESNRFKLTLLIGLEDGPAYIEKPVDVTVSTEQKLNYRKLQAAVLEQTGHLIDDERLEKDGVSKWPRYLADQLGKGPREW</sequence>
<dbReference type="EMBL" id="CP043930">
    <property type="protein sequence ID" value="QGQ21205.1"/>
    <property type="molecule type" value="Genomic_DNA"/>
</dbReference>
<keyword evidence="2" id="KW-1185">Reference proteome</keyword>
<reference evidence="1 2" key="1">
    <citation type="submission" date="2019-09" db="EMBL/GenBank/DDBJ databases">
        <title>Gimesia benthica sp. nov., a novel bacterium isolated from deep-sea water of the Northwest Indian Ocean.</title>
        <authorList>
            <person name="Dai X."/>
        </authorList>
    </citation>
    <scope>NUCLEOTIDE SEQUENCE [LARGE SCALE GENOMIC DNA]</scope>
    <source>
        <strain evidence="1 2">E7</strain>
    </source>
</reference>
<dbReference type="KEGG" id="gim:F1728_00120"/>
<dbReference type="RefSeq" id="WP_155362379.1">
    <property type="nucleotide sequence ID" value="NZ_CP043930.1"/>
</dbReference>
<dbReference type="AlphaFoldDB" id="A0A6I6A764"/>
<name>A0A6I6A764_9PLAN</name>
<gene>
    <name evidence="1" type="ORF">F1728_00120</name>
</gene>
<evidence type="ECO:0000313" key="2">
    <source>
        <dbReference type="Proteomes" id="UP000427281"/>
    </source>
</evidence>
<proteinExistence type="predicted"/>
<evidence type="ECO:0000313" key="1">
    <source>
        <dbReference type="EMBL" id="QGQ21205.1"/>
    </source>
</evidence>
<dbReference type="Proteomes" id="UP000427281">
    <property type="component" value="Chromosome"/>
</dbReference>
<organism evidence="1 2">
    <name type="scientific">Gimesia benthica</name>
    <dbReference type="NCBI Taxonomy" id="2608982"/>
    <lineage>
        <taxon>Bacteria</taxon>
        <taxon>Pseudomonadati</taxon>
        <taxon>Planctomycetota</taxon>
        <taxon>Planctomycetia</taxon>
        <taxon>Planctomycetales</taxon>
        <taxon>Planctomycetaceae</taxon>
        <taxon>Gimesia</taxon>
    </lineage>
</organism>
<accession>A0A6I6A764</accession>